<evidence type="ECO:0000313" key="2">
    <source>
        <dbReference type="Proteomes" id="UP000887013"/>
    </source>
</evidence>
<protein>
    <submittedName>
        <fullName evidence="1">Uncharacterized protein</fullName>
    </submittedName>
</protein>
<reference evidence="1" key="1">
    <citation type="submission" date="2020-08" db="EMBL/GenBank/DDBJ databases">
        <title>Multicomponent nature underlies the extraordinary mechanical properties of spider dragline silk.</title>
        <authorList>
            <person name="Kono N."/>
            <person name="Nakamura H."/>
            <person name="Mori M."/>
            <person name="Yoshida Y."/>
            <person name="Ohtoshi R."/>
            <person name="Malay A.D."/>
            <person name="Moran D.A.P."/>
            <person name="Tomita M."/>
            <person name="Numata K."/>
            <person name="Arakawa K."/>
        </authorList>
    </citation>
    <scope>NUCLEOTIDE SEQUENCE</scope>
</reference>
<sequence length="96" mass="10929">NLAPWQKLTAIKAYIHTKADLIVQNSHTKKKDVIPLDKTIIADVKNILNLPISANTNLIHLSCNNGRAALLQFHMLLDIHAMSQAWMFMLSYHKQK</sequence>
<organism evidence="1 2">
    <name type="scientific">Nephila pilipes</name>
    <name type="common">Giant wood spider</name>
    <name type="synonym">Nephila maculata</name>
    <dbReference type="NCBI Taxonomy" id="299642"/>
    <lineage>
        <taxon>Eukaryota</taxon>
        <taxon>Metazoa</taxon>
        <taxon>Ecdysozoa</taxon>
        <taxon>Arthropoda</taxon>
        <taxon>Chelicerata</taxon>
        <taxon>Arachnida</taxon>
        <taxon>Araneae</taxon>
        <taxon>Araneomorphae</taxon>
        <taxon>Entelegynae</taxon>
        <taxon>Araneoidea</taxon>
        <taxon>Nephilidae</taxon>
        <taxon>Nephila</taxon>
    </lineage>
</organism>
<dbReference type="AlphaFoldDB" id="A0A8X6PK08"/>
<gene>
    <name evidence="1" type="ORF">NPIL_23071</name>
</gene>
<name>A0A8X6PK08_NEPPI</name>
<evidence type="ECO:0000313" key="1">
    <source>
        <dbReference type="EMBL" id="GFT70585.1"/>
    </source>
</evidence>
<keyword evidence="2" id="KW-1185">Reference proteome</keyword>
<comment type="caution">
    <text evidence="1">The sequence shown here is derived from an EMBL/GenBank/DDBJ whole genome shotgun (WGS) entry which is preliminary data.</text>
</comment>
<proteinExistence type="predicted"/>
<accession>A0A8X6PK08</accession>
<feature type="non-terminal residue" evidence="1">
    <location>
        <position position="1"/>
    </location>
</feature>
<dbReference type="Proteomes" id="UP000887013">
    <property type="component" value="Unassembled WGS sequence"/>
</dbReference>
<dbReference type="EMBL" id="BMAW01069784">
    <property type="protein sequence ID" value="GFT70585.1"/>
    <property type="molecule type" value="Genomic_DNA"/>
</dbReference>